<dbReference type="PANTHER" id="PTHR47053:SF1">
    <property type="entry name" value="MUREIN DD-ENDOPEPTIDASE MEPH-RELATED"/>
    <property type="match status" value="1"/>
</dbReference>
<proteinExistence type="inferred from homology"/>
<comment type="similarity">
    <text evidence="1">Belongs to the peptidase C40 family.</text>
</comment>
<organism evidence="7 8">
    <name type="scientific">Paenibacillus terricola</name>
    <dbReference type="NCBI Taxonomy" id="2763503"/>
    <lineage>
        <taxon>Bacteria</taxon>
        <taxon>Bacillati</taxon>
        <taxon>Bacillota</taxon>
        <taxon>Bacilli</taxon>
        <taxon>Bacillales</taxon>
        <taxon>Paenibacillaceae</taxon>
        <taxon>Paenibacillus</taxon>
    </lineage>
</organism>
<dbReference type="PROSITE" id="PS51935">
    <property type="entry name" value="NLPC_P60"/>
    <property type="match status" value="1"/>
</dbReference>
<evidence type="ECO:0000313" key="8">
    <source>
        <dbReference type="Proteomes" id="UP000609346"/>
    </source>
</evidence>
<evidence type="ECO:0000256" key="5">
    <source>
        <dbReference type="SAM" id="SignalP"/>
    </source>
</evidence>
<evidence type="ECO:0000259" key="6">
    <source>
        <dbReference type="PROSITE" id="PS51935"/>
    </source>
</evidence>
<dbReference type="RefSeq" id="WP_191203244.1">
    <property type="nucleotide sequence ID" value="NZ_JACXZA010000002.1"/>
</dbReference>
<dbReference type="PANTHER" id="PTHR47053">
    <property type="entry name" value="MUREIN DD-ENDOPEPTIDASE MEPH-RELATED"/>
    <property type="match status" value="1"/>
</dbReference>
<sequence>MNIKKPWMKTIVSVMLGATIGLASLGLGFTGQASAATPKAEEVLTTGKSYLGIPYRFGAPSNVTSAFDCSSFTQYIFKENGIELPRTSKEQSTLGTKVAKSYLSMGDLVFFSSDSSSTVAHVAIYAGNNKILHAATSSGVTISNIDSTYWSKNYITARRVIK</sequence>
<keyword evidence="2" id="KW-0645">Protease</keyword>
<keyword evidence="4" id="KW-0788">Thiol protease</keyword>
<keyword evidence="8" id="KW-1185">Reference proteome</keyword>
<feature type="domain" description="NlpC/P60" evidence="6">
    <location>
        <begin position="37"/>
        <end position="161"/>
    </location>
</feature>
<dbReference type="SUPFAM" id="SSF54001">
    <property type="entry name" value="Cysteine proteinases"/>
    <property type="match status" value="1"/>
</dbReference>
<dbReference type="InterPro" id="IPR051202">
    <property type="entry name" value="Peptidase_C40"/>
</dbReference>
<dbReference type="InterPro" id="IPR000064">
    <property type="entry name" value="NLP_P60_dom"/>
</dbReference>
<comment type="caution">
    <text evidence="7">The sequence shown here is derived from an EMBL/GenBank/DDBJ whole genome shotgun (WGS) entry which is preliminary data.</text>
</comment>
<keyword evidence="5" id="KW-0732">Signal</keyword>
<evidence type="ECO:0000256" key="2">
    <source>
        <dbReference type="ARBA" id="ARBA00022670"/>
    </source>
</evidence>
<dbReference type="Pfam" id="PF00877">
    <property type="entry name" value="NLPC_P60"/>
    <property type="match status" value="1"/>
</dbReference>
<evidence type="ECO:0000256" key="3">
    <source>
        <dbReference type="ARBA" id="ARBA00022801"/>
    </source>
</evidence>
<evidence type="ECO:0000313" key="7">
    <source>
        <dbReference type="EMBL" id="MBD3918962.1"/>
    </source>
</evidence>
<protein>
    <submittedName>
        <fullName evidence="7">C40 family peptidase</fullName>
    </submittedName>
</protein>
<evidence type="ECO:0000256" key="1">
    <source>
        <dbReference type="ARBA" id="ARBA00007074"/>
    </source>
</evidence>
<feature type="signal peptide" evidence="5">
    <location>
        <begin position="1"/>
        <end position="35"/>
    </location>
</feature>
<dbReference type="Proteomes" id="UP000609346">
    <property type="component" value="Unassembled WGS sequence"/>
</dbReference>
<name>A0ABR8MSL2_9BACL</name>
<feature type="chain" id="PRO_5047130800" evidence="5">
    <location>
        <begin position="36"/>
        <end position="162"/>
    </location>
</feature>
<accession>A0ABR8MSL2</accession>
<reference evidence="7 8" key="1">
    <citation type="submission" date="2020-09" db="EMBL/GenBank/DDBJ databases">
        <title>Paenibacillus sp. strain PR3 16S rRNA gene Genome sequencing and assembly.</title>
        <authorList>
            <person name="Kim J."/>
        </authorList>
    </citation>
    <scope>NUCLEOTIDE SEQUENCE [LARGE SCALE GENOMIC DNA]</scope>
    <source>
        <strain evidence="7 8">PR3</strain>
    </source>
</reference>
<dbReference type="Gene3D" id="3.90.1720.10">
    <property type="entry name" value="endopeptidase domain like (from Nostoc punctiforme)"/>
    <property type="match status" value="1"/>
</dbReference>
<dbReference type="EMBL" id="JACXZA010000002">
    <property type="protein sequence ID" value="MBD3918962.1"/>
    <property type="molecule type" value="Genomic_DNA"/>
</dbReference>
<evidence type="ECO:0000256" key="4">
    <source>
        <dbReference type="ARBA" id="ARBA00022807"/>
    </source>
</evidence>
<keyword evidence="3" id="KW-0378">Hydrolase</keyword>
<gene>
    <name evidence="7" type="ORF">H8B09_09375</name>
</gene>
<dbReference type="InterPro" id="IPR038765">
    <property type="entry name" value="Papain-like_cys_pep_sf"/>
</dbReference>